<evidence type="ECO:0000256" key="8">
    <source>
        <dbReference type="ARBA" id="ARBA00023136"/>
    </source>
</evidence>
<gene>
    <name evidence="11" type="ORF">CONCODRAFT_78398</name>
</gene>
<keyword evidence="3" id="KW-0328">Glycosyltransferase</keyword>
<dbReference type="InterPro" id="IPR022751">
    <property type="entry name" value="Alpha_mannosyltransferase"/>
</dbReference>
<evidence type="ECO:0000256" key="4">
    <source>
        <dbReference type="ARBA" id="ARBA00022679"/>
    </source>
</evidence>
<evidence type="ECO:0000313" key="11">
    <source>
        <dbReference type="EMBL" id="KXN71331.1"/>
    </source>
</evidence>
<dbReference type="GO" id="GO:0000033">
    <property type="term" value="F:alpha-1,3-mannosyltransferase activity"/>
    <property type="evidence" value="ECO:0007669"/>
    <property type="project" value="TreeGrafter"/>
</dbReference>
<evidence type="ECO:0000256" key="3">
    <source>
        <dbReference type="ARBA" id="ARBA00022676"/>
    </source>
</evidence>
<dbReference type="Pfam" id="PF11051">
    <property type="entry name" value="Mannosyl_trans3"/>
    <property type="match status" value="1"/>
</dbReference>
<comment type="subcellular location">
    <subcellularLocation>
        <location evidence="1">Membrane</location>
        <topology evidence="1">Single-pass type II membrane protein</topology>
    </subcellularLocation>
</comment>
<dbReference type="PANTHER" id="PTHR31392:SF1">
    <property type="entry name" value="ALPHA-1,3-MANNOSYLTRANSFERASE MNN1-RELATED"/>
    <property type="match status" value="1"/>
</dbReference>
<dbReference type="OrthoDB" id="430354at2759"/>
<keyword evidence="8 10" id="KW-0472">Membrane</keyword>
<evidence type="ECO:0000256" key="9">
    <source>
        <dbReference type="ARBA" id="ARBA00023180"/>
    </source>
</evidence>
<feature type="transmembrane region" description="Helical" evidence="10">
    <location>
        <begin position="7"/>
        <end position="25"/>
    </location>
</feature>
<dbReference type="InterPro" id="IPR029044">
    <property type="entry name" value="Nucleotide-diphossugar_trans"/>
</dbReference>
<evidence type="ECO:0000256" key="10">
    <source>
        <dbReference type="SAM" id="Phobius"/>
    </source>
</evidence>
<protein>
    <submittedName>
        <fullName evidence="11">Glycosyltransferase family 71 protein</fullName>
    </submittedName>
</protein>
<dbReference type="PANTHER" id="PTHR31392">
    <property type="entry name" value="ALPHA-1,3-MANNOSYLTRANSFERASE MNN1-RELATED"/>
    <property type="match status" value="1"/>
</dbReference>
<keyword evidence="6" id="KW-0735">Signal-anchor</keyword>
<name>A0A137P8T2_CONC2</name>
<evidence type="ECO:0000256" key="6">
    <source>
        <dbReference type="ARBA" id="ARBA00022968"/>
    </source>
</evidence>
<dbReference type="Gene3D" id="3.90.550.10">
    <property type="entry name" value="Spore Coat Polysaccharide Biosynthesis Protein SpsA, Chain A"/>
    <property type="match status" value="1"/>
</dbReference>
<accession>A0A137P8T2</accession>
<evidence type="ECO:0000313" key="12">
    <source>
        <dbReference type="Proteomes" id="UP000070444"/>
    </source>
</evidence>
<keyword evidence="12" id="KW-1185">Reference proteome</keyword>
<evidence type="ECO:0000256" key="5">
    <source>
        <dbReference type="ARBA" id="ARBA00022692"/>
    </source>
</evidence>
<dbReference type="Proteomes" id="UP000070444">
    <property type="component" value="Unassembled WGS sequence"/>
</dbReference>
<dbReference type="GO" id="GO:0005794">
    <property type="term" value="C:Golgi apparatus"/>
    <property type="evidence" value="ECO:0007669"/>
    <property type="project" value="TreeGrafter"/>
</dbReference>
<organism evidence="11 12">
    <name type="scientific">Conidiobolus coronatus (strain ATCC 28846 / CBS 209.66 / NRRL 28638)</name>
    <name type="common">Delacroixia coronata</name>
    <dbReference type="NCBI Taxonomy" id="796925"/>
    <lineage>
        <taxon>Eukaryota</taxon>
        <taxon>Fungi</taxon>
        <taxon>Fungi incertae sedis</taxon>
        <taxon>Zoopagomycota</taxon>
        <taxon>Entomophthoromycotina</taxon>
        <taxon>Entomophthoromycetes</taxon>
        <taxon>Entomophthorales</taxon>
        <taxon>Ancylistaceae</taxon>
        <taxon>Conidiobolus</taxon>
    </lineage>
</organism>
<keyword evidence="9" id="KW-0325">Glycoprotein</keyword>
<keyword evidence="4 11" id="KW-0808">Transferase</keyword>
<reference evidence="11 12" key="1">
    <citation type="journal article" date="2015" name="Genome Biol. Evol.">
        <title>Phylogenomic analyses indicate that early fungi evolved digesting cell walls of algal ancestors of land plants.</title>
        <authorList>
            <person name="Chang Y."/>
            <person name="Wang S."/>
            <person name="Sekimoto S."/>
            <person name="Aerts A.L."/>
            <person name="Choi C."/>
            <person name="Clum A."/>
            <person name="LaButti K.M."/>
            <person name="Lindquist E.A."/>
            <person name="Yee Ngan C."/>
            <person name="Ohm R.A."/>
            <person name="Salamov A.A."/>
            <person name="Grigoriev I.V."/>
            <person name="Spatafora J.W."/>
            <person name="Berbee M.L."/>
        </authorList>
    </citation>
    <scope>NUCLEOTIDE SEQUENCE [LARGE SCALE GENOMIC DNA]</scope>
    <source>
        <strain evidence="11 12">NRRL 28638</strain>
    </source>
</reference>
<dbReference type="OMA" id="RICAIQL"/>
<dbReference type="EMBL" id="KQ964477">
    <property type="protein sequence ID" value="KXN71331.1"/>
    <property type="molecule type" value="Genomic_DNA"/>
</dbReference>
<dbReference type="AlphaFoldDB" id="A0A137P8T2"/>
<evidence type="ECO:0000256" key="2">
    <source>
        <dbReference type="ARBA" id="ARBA00009105"/>
    </source>
</evidence>
<dbReference type="GO" id="GO:0016020">
    <property type="term" value="C:membrane"/>
    <property type="evidence" value="ECO:0007669"/>
    <property type="project" value="UniProtKB-SubCell"/>
</dbReference>
<sequence length="578" mass="66421">MLRLNRSSLIFVGISFVVFITYLLYLQSEVSIPKSVERTDSKPGQNVGVVKDTKPAQELPILSAVTYNFEIDRIKFNQIMVDIQTLVHKDTNKKIYEYINVKYEQSHFDDFSKMAAEFKELQRFWIINRRLVNEAITNGAGAAHSDVKRFIFGLLQKDAELSKHLADLEDYYYLMGRLEQKLVGWIRPFNSDIASLYDTYKPNSKAIIIGISNGYMGLGSTAVRAIREIHKSDIPIHVYYIGDNDLSFENRQLLQGMGANVYTHDITKLLDNRIIDLGGWALKPFAALLAPAEEVMLVDADITFIQSPDAIFQHPDYLERKALFFWDRAMWKNNPDNAKWVLSFAMSDKEFDELNPDYKYAPKGDESDKIDDITIPRRLQKSRYITLEAAHEQESGVVVINKRERFIPLLTTCNMNNKKERDEVSYKKFHGDKETFWTGFEMVGGQYAWNPNPPGMISDATFQPTEKLPEIPTVPHDHKWEGTHKLCSTQMLHFDHNTKPLWFNGGLYANKFSKQWGLGVFTHYIHGKKAKWSLGEANWVCMDSEDGEVLALSSDTAKVVADSEKILLEVKEKYGFDE</sequence>
<comment type="similarity">
    <text evidence="2">Belongs to the MNN1/MNT family.</text>
</comment>
<keyword evidence="5 10" id="KW-0812">Transmembrane</keyword>
<dbReference type="SUPFAM" id="SSF53448">
    <property type="entry name" value="Nucleotide-diphospho-sugar transferases"/>
    <property type="match status" value="1"/>
</dbReference>
<dbReference type="GO" id="GO:0006493">
    <property type="term" value="P:protein O-linked glycosylation"/>
    <property type="evidence" value="ECO:0007669"/>
    <property type="project" value="TreeGrafter"/>
</dbReference>
<proteinExistence type="inferred from homology"/>
<evidence type="ECO:0000256" key="7">
    <source>
        <dbReference type="ARBA" id="ARBA00022989"/>
    </source>
</evidence>
<keyword evidence="7 10" id="KW-1133">Transmembrane helix</keyword>
<evidence type="ECO:0000256" key="1">
    <source>
        <dbReference type="ARBA" id="ARBA00004606"/>
    </source>
</evidence>